<keyword evidence="3" id="KW-1185">Reference proteome</keyword>
<reference evidence="2 3" key="1">
    <citation type="submission" date="2019-06" db="EMBL/GenBank/DDBJ databases">
        <title>Draft genome of Streptomyces sedi sp. JCM16909.</title>
        <authorList>
            <person name="Klykleung N."/>
            <person name="Tanasupawat S."/>
            <person name="Kudo T."/>
            <person name="Yuki M."/>
            <person name="Ohkuma M."/>
        </authorList>
    </citation>
    <scope>NUCLEOTIDE SEQUENCE [LARGE SCALE GENOMIC DNA]</scope>
    <source>
        <strain evidence="2 3">JCM 16909</strain>
    </source>
</reference>
<dbReference type="OrthoDB" id="5194954at2"/>
<evidence type="ECO:0000256" key="1">
    <source>
        <dbReference type="SAM" id="MobiDB-lite"/>
    </source>
</evidence>
<organism evidence="2 3">
    <name type="scientific">Streptomyces sedi</name>
    <dbReference type="NCBI Taxonomy" id="555059"/>
    <lineage>
        <taxon>Bacteria</taxon>
        <taxon>Bacillati</taxon>
        <taxon>Actinomycetota</taxon>
        <taxon>Actinomycetes</taxon>
        <taxon>Kitasatosporales</taxon>
        <taxon>Streptomycetaceae</taxon>
        <taxon>Streptomyces</taxon>
    </lineage>
</organism>
<dbReference type="Proteomes" id="UP000311713">
    <property type="component" value="Unassembled WGS sequence"/>
</dbReference>
<dbReference type="RefSeq" id="WP_139641312.1">
    <property type="nucleotide sequence ID" value="NZ_BAAAZS010000054.1"/>
</dbReference>
<dbReference type="AlphaFoldDB" id="A0A5C4VBC2"/>
<evidence type="ECO:0000313" key="3">
    <source>
        <dbReference type="Proteomes" id="UP000311713"/>
    </source>
</evidence>
<name>A0A5C4VBC2_9ACTN</name>
<dbReference type="EMBL" id="VDGT01000003">
    <property type="protein sequence ID" value="TNM32786.1"/>
    <property type="molecule type" value="Genomic_DNA"/>
</dbReference>
<protein>
    <submittedName>
        <fullName evidence="2">Uncharacterized protein</fullName>
    </submittedName>
</protein>
<gene>
    <name evidence="2" type="ORF">FH715_05570</name>
</gene>
<comment type="caution">
    <text evidence="2">The sequence shown here is derived from an EMBL/GenBank/DDBJ whole genome shotgun (WGS) entry which is preliminary data.</text>
</comment>
<evidence type="ECO:0000313" key="2">
    <source>
        <dbReference type="EMBL" id="TNM32786.1"/>
    </source>
</evidence>
<sequence>MSLSHDELRAAQRCVDQLTVHIDRLEREFGTGLETRRLRADARHLREGLGLLAASHGDRPDASGTSGTSGAETIAVPEAPYDRDLWRDADDEGLGARHGPARP</sequence>
<feature type="region of interest" description="Disordered" evidence="1">
    <location>
        <begin position="52"/>
        <end position="103"/>
    </location>
</feature>
<accession>A0A5C4VBC2</accession>
<proteinExistence type="predicted"/>